<protein>
    <submittedName>
        <fullName evidence="3">Uncharacterized protein</fullName>
    </submittedName>
</protein>
<evidence type="ECO:0000256" key="2">
    <source>
        <dbReference type="SAM" id="Phobius"/>
    </source>
</evidence>
<feature type="compositionally biased region" description="Basic and acidic residues" evidence="1">
    <location>
        <begin position="90"/>
        <end position="99"/>
    </location>
</feature>
<dbReference type="Proteomes" id="UP000053263">
    <property type="component" value="Unassembled WGS sequence"/>
</dbReference>
<reference evidence="3 4" key="1">
    <citation type="submission" date="2014-06" db="EMBL/GenBank/DDBJ databases">
        <title>Evolutionary Origins and Diversification of the Mycorrhizal Mutualists.</title>
        <authorList>
            <consortium name="DOE Joint Genome Institute"/>
            <consortium name="Mycorrhizal Genomics Consortium"/>
            <person name="Kohler A."/>
            <person name="Kuo A."/>
            <person name="Nagy L.G."/>
            <person name="Floudas D."/>
            <person name="Copeland A."/>
            <person name="Barry K.W."/>
            <person name="Cichocki N."/>
            <person name="Veneault-Fourrey C."/>
            <person name="LaButti K."/>
            <person name="Lindquist E.A."/>
            <person name="Lipzen A."/>
            <person name="Lundell T."/>
            <person name="Morin E."/>
            <person name="Murat C."/>
            <person name="Riley R."/>
            <person name="Ohm R."/>
            <person name="Sun H."/>
            <person name="Tunlid A."/>
            <person name="Henrissat B."/>
            <person name="Grigoriev I.V."/>
            <person name="Hibbett D.S."/>
            <person name="Martin F."/>
        </authorList>
    </citation>
    <scope>NUCLEOTIDE SEQUENCE [LARGE SCALE GENOMIC DNA]</scope>
    <source>
        <strain evidence="3 4">FD-325 SS-3</strain>
    </source>
</reference>
<dbReference type="HOGENOM" id="CLU_2321339_0_0_1"/>
<dbReference type="EMBL" id="KN832571">
    <property type="protein sequence ID" value="KII84294.1"/>
    <property type="molecule type" value="Genomic_DNA"/>
</dbReference>
<organism evidence="3 4">
    <name type="scientific">Plicaturopsis crispa FD-325 SS-3</name>
    <dbReference type="NCBI Taxonomy" id="944288"/>
    <lineage>
        <taxon>Eukaryota</taxon>
        <taxon>Fungi</taxon>
        <taxon>Dikarya</taxon>
        <taxon>Basidiomycota</taxon>
        <taxon>Agaricomycotina</taxon>
        <taxon>Agaricomycetes</taxon>
        <taxon>Agaricomycetidae</taxon>
        <taxon>Amylocorticiales</taxon>
        <taxon>Amylocorticiaceae</taxon>
        <taxon>Plicatura</taxon>
        <taxon>Plicaturopsis crispa</taxon>
    </lineage>
</organism>
<keyword evidence="4" id="KW-1185">Reference proteome</keyword>
<gene>
    <name evidence="3" type="ORF">PLICRDRAFT_95276</name>
</gene>
<feature type="region of interest" description="Disordered" evidence="1">
    <location>
        <begin position="1"/>
        <end position="20"/>
    </location>
</feature>
<evidence type="ECO:0000313" key="3">
    <source>
        <dbReference type="EMBL" id="KII84294.1"/>
    </source>
</evidence>
<keyword evidence="2" id="KW-0812">Transmembrane</keyword>
<accession>A0A0C9T4R8</accession>
<keyword evidence="2" id="KW-1133">Transmembrane helix</keyword>
<proteinExistence type="predicted"/>
<name>A0A0C9T4R8_PLICR</name>
<feature type="transmembrane region" description="Helical" evidence="2">
    <location>
        <begin position="29"/>
        <end position="51"/>
    </location>
</feature>
<evidence type="ECO:0000256" key="1">
    <source>
        <dbReference type="SAM" id="MobiDB-lite"/>
    </source>
</evidence>
<keyword evidence="2" id="KW-0472">Membrane</keyword>
<evidence type="ECO:0000313" key="4">
    <source>
        <dbReference type="Proteomes" id="UP000053263"/>
    </source>
</evidence>
<sequence>MLADAQVPTTAAKRRAVHADRSVSTTANALVLAIADALFLAITNASVYTAVNIRPREPHRQSQMHTQAATPHAQTEIEASTTQVENFKPQNRERKPQIY</sequence>
<feature type="compositionally biased region" description="Polar residues" evidence="1">
    <location>
        <begin position="61"/>
        <end position="89"/>
    </location>
</feature>
<feature type="region of interest" description="Disordered" evidence="1">
    <location>
        <begin position="56"/>
        <end position="99"/>
    </location>
</feature>
<dbReference type="AlphaFoldDB" id="A0A0C9T4R8"/>